<evidence type="ECO:0000259" key="7">
    <source>
        <dbReference type="Pfam" id="PF02525"/>
    </source>
</evidence>
<dbReference type="InterPro" id="IPR003680">
    <property type="entry name" value="Flavodoxin_fold"/>
</dbReference>
<dbReference type="InterPro" id="IPR050104">
    <property type="entry name" value="FMN-dep_NADH:Q_OxRdtase_AzoR1"/>
</dbReference>
<comment type="similarity">
    <text evidence="6">Belongs to the azoreductase type 1 family.</text>
</comment>
<keyword evidence="3 6" id="KW-0560">Oxidoreductase</keyword>
<evidence type="ECO:0000256" key="6">
    <source>
        <dbReference type="HAMAP-Rule" id="MF_01216"/>
    </source>
</evidence>
<evidence type="ECO:0000256" key="4">
    <source>
        <dbReference type="ARBA" id="ARBA00023027"/>
    </source>
</evidence>
<feature type="binding site" evidence="6">
    <location>
        <position position="10"/>
    </location>
    <ligand>
        <name>FMN</name>
        <dbReference type="ChEBI" id="CHEBI:58210"/>
    </ligand>
</feature>
<comment type="function">
    <text evidence="6">Quinone reductase that provides resistance to thiol-specific stress caused by electrophilic quinones.</text>
</comment>
<evidence type="ECO:0000313" key="8">
    <source>
        <dbReference type="EMBL" id="MDT0446034.1"/>
    </source>
</evidence>
<keyword evidence="4 6" id="KW-0520">NAD</keyword>
<feature type="binding site" evidence="6">
    <location>
        <begin position="135"/>
        <end position="138"/>
    </location>
    <ligand>
        <name>FMN</name>
        <dbReference type="ChEBI" id="CHEBI:58210"/>
    </ligand>
</feature>
<dbReference type="RefSeq" id="WP_311620198.1">
    <property type="nucleotide sequence ID" value="NZ_JAVREV010000016.1"/>
</dbReference>
<reference evidence="9" key="1">
    <citation type="submission" date="2023-07" db="EMBL/GenBank/DDBJ databases">
        <title>30 novel species of actinomycetes from the DSMZ collection.</title>
        <authorList>
            <person name="Nouioui I."/>
        </authorList>
    </citation>
    <scope>NUCLEOTIDE SEQUENCE [LARGE SCALE GENOMIC DNA]</scope>
    <source>
        <strain evidence="9">DSM 41886</strain>
    </source>
</reference>
<comment type="caution">
    <text evidence="8">The sequence shown here is derived from an EMBL/GenBank/DDBJ whole genome shotgun (WGS) entry which is preliminary data.</text>
</comment>
<dbReference type="HAMAP" id="MF_01216">
    <property type="entry name" value="Azoreductase_type1"/>
    <property type="match status" value="1"/>
</dbReference>
<name>A0ABU2SAN7_9ACTN</name>
<comment type="catalytic activity">
    <reaction evidence="6">
        <text>2 a quinone + NADH + H(+) = 2 a 1,4-benzosemiquinone + NAD(+)</text>
        <dbReference type="Rhea" id="RHEA:65952"/>
        <dbReference type="ChEBI" id="CHEBI:15378"/>
        <dbReference type="ChEBI" id="CHEBI:57540"/>
        <dbReference type="ChEBI" id="CHEBI:57945"/>
        <dbReference type="ChEBI" id="CHEBI:132124"/>
        <dbReference type="ChEBI" id="CHEBI:134225"/>
    </reaction>
</comment>
<keyword evidence="9" id="KW-1185">Reference proteome</keyword>
<sequence length="215" mass="23223">MATLLHIDSSFNGDKSVSRAVTASFRQAWAEQHPEGTVIYRDLATDPLPHLTAEAYYPGFIPAEERTQEQQAAFALRDSLVTELETADAVLLGVPLYNYSVPSSFKAWLDHIIVVGRTAGEAPSAAGKPATIVTSRGGSYRPGTPMEGRDYNHPYLQFVLGQQLQLDVEFIVPELTLAPTTPAMASLVEQSEASAAQAHEDARARAKSLATQLVA</sequence>
<comment type="caution">
    <text evidence="6">Lacks conserved residue(s) required for the propagation of feature annotation.</text>
</comment>
<comment type="subunit">
    <text evidence="6">Homodimer.</text>
</comment>
<accession>A0ABU2SAN7</accession>
<proteinExistence type="inferred from homology"/>
<dbReference type="InterPro" id="IPR023048">
    <property type="entry name" value="NADH:quinone_OxRdtase_FMN_depd"/>
</dbReference>
<dbReference type="Gene3D" id="3.40.50.360">
    <property type="match status" value="1"/>
</dbReference>
<evidence type="ECO:0000256" key="3">
    <source>
        <dbReference type="ARBA" id="ARBA00023002"/>
    </source>
</evidence>
<dbReference type="Pfam" id="PF02525">
    <property type="entry name" value="Flavodoxin_2"/>
    <property type="match status" value="1"/>
</dbReference>
<organism evidence="8 9">
    <name type="scientific">Streptomyces johnsoniae</name>
    <dbReference type="NCBI Taxonomy" id="3075532"/>
    <lineage>
        <taxon>Bacteria</taxon>
        <taxon>Bacillati</taxon>
        <taxon>Actinomycetota</taxon>
        <taxon>Actinomycetes</taxon>
        <taxon>Kitasatosporales</taxon>
        <taxon>Streptomycetaceae</taxon>
        <taxon>Streptomyces</taxon>
    </lineage>
</organism>
<dbReference type="EC" id="1.7.1.17" evidence="6"/>
<dbReference type="PANTHER" id="PTHR43741">
    <property type="entry name" value="FMN-DEPENDENT NADH-AZOREDUCTASE 1"/>
    <property type="match status" value="1"/>
</dbReference>
<dbReference type="PANTHER" id="PTHR43741:SF4">
    <property type="entry name" value="FMN-DEPENDENT NADH:QUINONE OXIDOREDUCTASE"/>
    <property type="match status" value="1"/>
</dbReference>
<gene>
    <name evidence="6" type="primary">azoR</name>
    <name evidence="8" type="ORF">RM779_26065</name>
</gene>
<comment type="function">
    <text evidence="6">Also exhibits azoreductase activity. Catalyzes the reductive cleavage of the azo bond in aromatic azo compounds to the corresponding amines.</text>
</comment>
<protein>
    <recommendedName>
        <fullName evidence="6">FMN dependent NADH:quinone oxidoreductase</fullName>
        <ecNumber evidence="6">1.6.5.-</ecNumber>
    </recommendedName>
    <alternativeName>
        <fullName evidence="6">Azo-dye reductase</fullName>
    </alternativeName>
    <alternativeName>
        <fullName evidence="6">FMN-dependent NADH-azo compound oxidoreductase</fullName>
    </alternativeName>
    <alternativeName>
        <fullName evidence="6">FMN-dependent NADH-azoreductase</fullName>
        <ecNumber evidence="6">1.7.1.17</ecNumber>
    </alternativeName>
</protein>
<evidence type="ECO:0000256" key="5">
    <source>
        <dbReference type="ARBA" id="ARBA00048542"/>
    </source>
</evidence>
<feature type="binding site" evidence="6">
    <location>
        <begin position="16"/>
        <end position="18"/>
    </location>
    <ligand>
        <name>FMN</name>
        <dbReference type="ChEBI" id="CHEBI:58210"/>
    </ligand>
</feature>
<comment type="catalytic activity">
    <reaction evidence="5">
        <text>N,N-dimethyl-1,4-phenylenediamine + anthranilate + 2 NAD(+) = 2-(4-dimethylaminophenyl)diazenylbenzoate + 2 NADH + 2 H(+)</text>
        <dbReference type="Rhea" id="RHEA:55872"/>
        <dbReference type="ChEBI" id="CHEBI:15378"/>
        <dbReference type="ChEBI" id="CHEBI:15783"/>
        <dbReference type="ChEBI" id="CHEBI:16567"/>
        <dbReference type="ChEBI" id="CHEBI:57540"/>
        <dbReference type="ChEBI" id="CHEBI:57945"/>
        <dbReference type="ChEBI" id="CHEBI:71579"/>
        <dbReference type="EC" id="1.7.1.17"/>
    </reaction>
    <physiologicalReaction direction="right-to-left" evidence="5">
        <dbReference type="Rhea" id="RHEA:55874"/>
    </physiologicalReaction>
</comment>
<evidence type="ECO:0000256" key="1">
    <source>
        <dbReference type="ARBA" id="ARBA00022630"/>
    </source>
</evidence>
<keyword evidence="2 6" id="KW-0288">FMN</keyword>
<dbReference type="EMBL" id="JAVREV010000016">
    <property type="protein sequence ID" value="MDT0446034.1"/>
    <property type="molecule type" value="Genomic_DNA"/>
</dbReference>
<keyword evidence="1 6" id="KW-0285">Flavoprotein</keyword>
<feature type="domain" description="Flavodoxin-like fold" evidence="7">
    <location>
        <begin position="3"/>
        <end position="162"/>
    </location>
</feature>
<evidence type="ECO:0000256" key="2">
    <source>
        <dbReference type="ARBA" id="ARBA00022643"/>
    </source>
</evidence>
<dbReference type="Proteomes" id="UP001183615">
    <property type="component" value="Unassembled WGS sequence"/>
</dbReference>
<evidence type="ECO:0000313" key="9">
    <source>
        <dbReference type="Proteomes" id="UP001183615"/>
    </source>
</evidence>
<comment type="cofactor">
    <cofactor evidence="6">
        <name>FMN</name>
        <dbReference type="ChEBI" id="CHEBI:58210"/>
    </cofactor>
    <text evidence="6">Binds 1 FMN per subunit.</text>
</comment>
<dbReference type="InterPro" id="IPR029039">
    <property type="entry name" value="Flavoprotein-like_sf"/>
</dbReference>
<dbReference type="EC" id="1.6.5.-" evidence="6"/>
<dbReference type="SUPFAM" id="SSF52218">
    <property type="entry name" value="Flavoproteins"/>
    <property type="match status" value="1"/>
</dbReference>